<gene>
    <name evidence="1" type="ORF">E5336_09215</name>
</gene>
<dbReference type="Proteomes" id="UP000308836">
    <property type="component" value="Unassembled WGS sequence"/>
</dbReference>
<accession>A0AC61R5Q6</accession>
<dbReference type="EMBL" id="SRYG01000019">
    <property type="protein sequence ID" value="TGY65329.1"/>
    <property type="molecule type" value="Genomic_DNA"/>
</dbReference>
<proteinExistence type="predicted"/>
<organism evidence="1 2">
    <name type="scientific">Dubosiella muris</name>
    <dbReference type="NCBI Taxonomy" id="3038133"/>
    <lineage>
        <taxon>Bacteria</taxon>
        <taxon>Bacillati</taxon>
        <taxon>Bacillota</taxon>
        <taxon>Erysipelotrichia</taxon>
        <taxon>Erysipelotrichales</taxon>
        <taxon>Erysipelotrichaceae</taxon>
        <taxon>Dubosiella</taxon>
    </lineage>
</organism>
<sequence>MGTIVNVGAIVAGGLGGMLLGKYLKQSTQELLMKINGVCVLFLAISGAMESMLHGSFSMMLIVSLAIGAIVGDWIDIEGWLERFGAWLKQKSGNAKNKLFMEGFVTTTLTVCIGAMAIVGAIQDGVFHDPSTLYAKSLLDFIIVFVLSASLGVGCVFSAIPVGLLQGTITVLSSFLVFLLADGALDNLSVVGNVLIFCVGVNLIWPKTIKVANLLPALLIALFL</sequence>
<name>A0AC61R5Q6_9FIRM</name>
<evidence type="ECO:0000313" key="2">
    <source>
        <dbReference type="Proteomes" id="UP000308836"/>
    </source>
</evidence>
<evidence type="ECO:0000313" key="1">
    <source>
        <dbReference type="EMBL" id="TGY65329.1"/>
    </source>
</evidence>
<comment type="caution">
    <text evidence="1">The sequence shown here is derived from an EMBL/GenBank/DDBJ whole genome shotgun (WGS) entry which is preliminary data.</text>
</comment>
<protein>
    <submittedName>
        <fullName evidence="1">DUF554 domain-containing protein</fullName>
    </submittedName>
</protein>
<keyword evidence="2" id="KW-1185">Reference proteome</keyword>
<reference evidence="1" key="1">
    <citation type="submission" date="2019-04" db="EMBL/GenBank/DDBJ databases">
        <title>Microbes associate with the intestines of laboratory mice.</title>
        <authorList>
            <person name="Navarre W."/>
            <person name="Wong E."/>
            <person name="Huang K."/>
            <person name="Tropini C."/>
            <person name="Ng K."/>
            <person name="Yu B."/>
        </authorList>
    </citation>
    <scope>NUCLEOTIDE SEQUENCE</scope>
    <source>
        <strain evidence="1">NM09_H32</strain>
    </source>
</reference>